<keyword evidence="6" id="KW-0812">Transmembrane</keyword>
<comment type="subcellular location">
    <subcellularLocation>
        <location evidence="1">Membrane</location>
    </subcellularLocation>
</comment>
<keyword evidence="4" id="KW-0325">Glycoprotein</keyword>
<dbReference type="PROSITE" id="PS50835">
    <property type="entry name" value="IG_LIKE"/>
    <property type="match status" value="1"/>
</dbReference>
<dbReference type="InParanoid" id="A0A674H7Q2"/>
<reference evidence="8 9" key="1">
    <citation type="journal article" date="2010" name="Nature">
        <title>The genome of a songbird.</title>
        <authorList>
            <person name="Warren W.C."/>
            <person name="Clayton D.F."/>
            <person name="Ellegren H."/>
            <person name="Arnold A.P."/>
            <person name="Hillier L.W."/>
            <person name="Kunstner A."/>
            <person name="Searle S."/>
            <person name="White S."/>
            <person name="Vilella A.J."/>
            <person name="Fairley S."/>
            <person name="Heger A."/>
            <person name="Kong L."/>
            <person name="Ponting C.P."/>
            <person name="Jarvis E.D."/>
            <person name="Mello C.V."/>
            <person name="Minx P."/>
            <person name="Lovell P."/>
            <person name="Velho T.A."/>
            <person name="Ferris M."/>
            <person name="Balakrishnan C.N."/>
            <person name="Sinha S."/>
            <person name="Blatti C."/>
            <person name="London S.E."/>
            <person name="Li Y."/>
            <person name="Lin Y.C."/>
            <person name="George J."/>
            <person name="Sweedler J."/>
            <person name="Southey B."/>
            <person name="Gunaratne P."/>
            <person name="Watson M."/>
            <person name="Nam K."/>
            <person name="Backstrom N."/>
            <person name="Smeds L."/>
            <person name="Nabholz B."/>
            <person name="Itoh Y."/>
            <person name="Whitney O."/>
            <person name="Pfenning A.R."/>
            <person name="Howard J."/>
            <person name="Volker M."/>
            <person name="Skinner B.M."/>
            <person name="Griffin D.K."/>
            <person name="Ye L."/>
            <person name="McLaren W.M."/>
            <person name="Flicek P."/>
            <person name="Quesada V."/>
            <person name="Velasco G."/>
            <person name="Lopez-Otin C."/>
            <person name="Puente X.S."/>
            <person name="Olender T."/>
            <person name="Lancet D."/>
            <person name="Smit A.F."/>
            <person name="Hubley R."/>
            <person name="Konkel M.K."/>
            <person name="Walker J.A."/>
            <person name="Batzer M.A."/>
            <person name="Gu W."/>
            <person name="Pollock D.D."/>
            <person name="Chen L."/>
            <person name="Cheng Z."/>
            <person name="Eichler E.E."/>
            <person name="Stapley J."/>
            <person name="Slate J."/>
            <person name="Ekblom R."/>
            <person name="Birkhead T."/>
            <person name="Burke T."/>
            <person name="Burt D."/>
            <person name="Scharff C."/>
            <person name="Adam I."/>
            <person name="Richard H."/>
            <person name="Sultan M."/>
            <person name="Soldatov A."/>
            <person name="Lehrach H."/>
            <person name="Edwards S.V."/>
            <person name="Yang S.P."/>
            <person name="Li X."/>
            <person name="Graves T."/>
            <person name="Fulton L."/>
            <person name="Nelson J."/>
            <person name="Chinwalla A."/>
            <person name="Hou S."/>
            <person name="Mardis E.R."/>
            <person name="Wilson R.K."/>
        </authorList>
    </citation>
    <scope>NUCLEOTIDE SEQUENCE [LARGE SCALE GENOMIC DNA]</scope>
</reference>
<dbReference type="GO" id="GO:0016020">
    <property type="term" value="C:membrane"/>
    <property type="evidence" value="ECO:0007669"/>
    <property type="project" value="UniProtKB-SubCell"/>
</dbReference>
<dbReference type="SUPFAM" id="SSF48726">
    <property type="entry name" value="Immunoglobulin"/>
    <property type="match status" value="1"/>
</dbReference>
<dbReference type="InterPro" id="IPR013783">
    <property type="entry name" value="Ig-like_fold"/>
</dbReference>
<organism evidence="8 9">
    <name type="scientific">Taeniopygia guttata</name>
    <name type="common">Zebra finch</name>
    <name type="synonym">Poephila guttata</name>
    <dbReference type="NCBI Taxonomy" id="59729"/>
    <lineage>
        <taxon>Eukaryota</taxon>
        <taxon>Metazoa</taxon>
        <taxon>Chordata</taxon>
        <taxon>Craniata</taxon>
        <taxon>Vertebrata</taxon>
        <taxon>Euteleostomi</taxon>
        <taxon>Archelosauria</taxon>
        <taxon>Archosauria</taxon>
        <taxon>Dinosauria</taxon>
        <taxon>Saurischia</taxon>
        <taxon>Theropoda</taxon>
        <taxon>Coelurosauria</taxon>
        <taxon>Aves</taxon>
        <taxon>Neognathae</taxon>
        <taxon>Neoaves</taxon>
        <taxon>Telluraves</taxon>
        <taxon>Australaves</taxon>
        <taxon>Passeriformes</taxon>
        <taxon>Passeroidea</taxon>
        <taxon>Estrildidae</taxon>
        <taxon>Estrildinae</taxon>
        <taxon>Taeniopygia</taxon>
    </lineage>
</organism>
<evidence type="ECO:0000256" key="2">
    <source>
        <dbReference type="ARBA" id="ARBA00022729"/>
    </source>
</evidence>
<evidence type="ECO:0000256" key="4">
    <source>
        <dbReference type="ARBA" id="ARBA00023180"/>
    </source>
</evidence>
<dbReference type="PANTHER" id="PTHR12080:SF55">
    <property type="entry name" value="LYMPHOCYTE FUNCTION-ASSOCIATED ANTIGEN 3"/>
    <property type="match status" value="1"/>
</dbReference>
<name>A0A674H7Q2_TAEGU</name>
<evidence type="ECO:0000313" key="8">
    <source>
        <dbReference type="Ensembl" id="ENSTGUP00000030520.1"/>
    </source>
</evidence>
<evidence type="ECO:0000256" key="1">
    <source>
        <dbReference type="ARBA" id="ARBA00004370"/>
    </source>
</evidence>
<dbReference type="GeneTree" id="ENSGT01030000234540"/>
<evidence type="ECO:0000313" key="9">
    <source>
        <dbReference type="Proteomes" id="UP000007754"/>
    </source>
</evidence>
<gene>
    <name evidence="8" type="primary">LOC115498496</name>
</gene>
<keyword evidence="3 6" id="KW-0472">Membrane</keyword>
<feature type="region of interest" description="Disordered" evidence="5">
    <location>
        <begin position="14"/>
        <end position="45"/>
    </location>
</feature>
<keyword evidence="6" id="KW-1133">Transmembrane helix</keyword>
<dbReference type="InterPro" id="IPR036179">
    <property type="entry name" value="Ig-like_dom_sf"/>
</dbReference>
<dbReference type="InterPro" id="IPR007110">
    <property type="entry name" value="Ig-like_dom"/>
</dbReference>
<protein>
    <submittedName>
        <fullName evidence="8">T-lymphocyte surface antigen Ly-9-like</fullName>
    </submittedName>
</protein>
<evidence type="ECO:0000256" key="6">
    <source>
        <dbReference type="SAM" id="Phobius"/>
    </source>
</evidence>
<sequence length="508" mass="53527">MELLEQVHSFTGALPCGHRESSARRRRGGAAPRAPGSVQGQAGQGWEQPGLVEGVGILGEQNERDLGSLPPEPFQNSLILLQGIASGQELSVLSVTLPDLPICSSLFPFPFQFLSGLWSPHEAVGAEPGGGLVLFCHPGTLPGAPHEPSHSPSPHGLHSPGAAASSHLDSTLVSPSSHLFIPSSSYIPPSSIPPHPKFPPRFLSPVSASDTEDVFGVLGGSVTFRSHNRDKEAAFWNFGNDPIVTASFEDSSPPIFSVEKFKTRFAVSENGRALSISLLQMEDAGTYSVTIGGKKSTFTLQVFRELAEPTVTCEAQNCSSGICSFSLRCSARGAGVGNISYTWRVRDRLWGEGSVLLWGNESARDQPEPLTCTARNPVSSRNVTVSTPGVLCSGALSSIQAGVGVGVGVTAVVVAAVLLSVSLLFFRRSKGWQKFHLSKSKPADTAATAEYTTVYAEVGTSQLRVPNGVKAEPADGGSPKTIYSLVQCLEKADNGTAENATRTGLELV</sequence>
<dbReference type="Proteomes" id="UP000007754">
    <property type="component" value="Chromosome 25"/>
</dbReference>
<dbReference type="PANTHER" id="PTHR12080">
    <property type="entry name" value="SIGNALING LYMPHOCYTIC ACTIVATION MOLECULE"/>
    <property type="match status" value="1"/>
</dbReference>
<accession>A0A674H7Q2</accession>
<proteinExistence type="predicted"/>
<evidence type="ECO:0000256" key="3">
    <source>
        <dbReference type="ARBA" id="ARBA00023136"/>
    </source>
</evidence>
<keyword evidence="2" id="KW-0732">Signal</keyword>
<feature type="transmembrane region" description="Helical" evidence="6">
    <location>
        <begin position="401"/>
        <end position="426"/>
    </location>
</feature>
<feature type="domain" description="Ig-like" evidence="7">
    <location>
        <begin position="309"/>
        <end position="384"/>
    </location>
</feature>
<dbReference type="AlphaFoldDB" id="A0A674H7Q2"/>
<feature type="compositionally biased region" description="Low complexity" evidence="5">
    <location>
        <begin position="143"/>
        <end position="161"/>
    </location>
</feature>
<dbReference type="InterPro" id="IPR015631">
    <property type="entry name" value="CD2/SLAM_rcpt"/>
</dbReference>
<keyword evidence="9" id="KW-1185">Reference proteome</keyword>
<evidence type="ECO:0000256" key="5">
    <source>
        <dbReference type="SAM" id="MobiDB-lite"/>
    </source>
</evidence>
<dbReference type="Ensembl" id="ENSTGUT00000044520.1">
    <property type="protein sequence ID" value="ENSTGUP00000030520.1"/>
    <property type="gene ID" value="ENSTGUG00000020247.1"/>
</dbReference>
<reference evidence="8" key="2">
    <citation type="submission" date="2025-08" db="UniProtKB">
        <authorList>
            <consortium name="Ensembl"/>
        </authorList>
    </citation>
    <scope>IDENTIFICATION</scope>
</reference>
<reference evidence="8" key="3">
    <citation type="submission" date="2025-09" db="UniProtKB">
        <authorList>
            <consortium name="Ensembl"/>
        </authorList>
    </citation>
    <scope>IDENTIFICATION</scope>
</reference>
<dbReference type="Gene3D" id="2.60.40.10">
    <property type="entry name" value="Immunoglobulins"/>
    <property type="match status" value="2"/>
</dbReference>
<evidence type="ECO:0000259" key="7">
    <source>
        <dbReference type="PROSITE" id="PS50835"/>
    </source>
</evidence>
<feature type="region of interest" description="Disordered" evidence="5">
    <location>
        <begin position="143"/>
        <end position="169"/>
    </location>
</feature>